<evidence type="ECO:0000313" key="3">
    <source>
        <dbReference type="WBParaSite" id="L893_g33033.t1"/>
    </source>
</evidence>
<feature type="region of interest" description="Disordered" evidence="1">
    <location>
        <begin position="52"/>
        <end position="80"/>
    </location>
</feature>
<organism evidence="2 3">
    <name type="scientific">Steinernema glaseri</name>
    <dbReference type="NCBI Taxonomy" id="37863"/>
    <lineage>
        <taxon>Eukaryota</taxon>
        <taxon>Metazoa</taxon>
        <taxon>Ecdysozoa</taxon>
        <taxon>Nematoda</taxon>
        <taxon>Chromadorea</taxon>
        <taxon>Rhabditida</taxon>
        <taxon>Tylenchina</taxon>
        <taxon>Panagrolaimomorpha</taxon>
        <taxon>Strongyloidoidea</taxon>
        <taxon>Steinernematidae</taxon>
        <taxon>Steinernema</taxon>
    </lineage>
</organism>
<name>A0A1I8A611_9BILA</name>
<dbReference type="Proteomes" id="UP000095287">
    <property type="component" value="Unplaced"/>
</dbReference>
<accession>A0A1I8A611</accession>
<evidence type="ECO:0000256" key="1">
    <source>
        <dbReference type="SAM" id="MobiDB-lite"/>
    </source>
</evidence>
<keyword evidence="2" id="KW-1185">Reference proteome</keyword>
<dbReference type="WBParaSite" id="L893_g33033.t1">
    <property type="protein sequence ID" value="L893_g33033.t1"/>
    <property type="gene ID" value="L893_g33033"/>
</dbReference>
<proteinExistence type="predicted"/>
<feature type="compositionally biased region" description="Basic and acidic residues" evidence="1">
    <location>
        <begin position="1"/>
        <end position="16"/>
    </location>
</feature>
<sequence>MDPSEVKRGHHEEVHARTVPPPTMNKEGLENTSQMNRYPYYLGLFPLRFDPKASRNLPGRLRPGPSSRDLEVAPPVSPLQKPWRVKSELREVHL</sequence>
<reference evidence="3" key="1">
    <citation type="submission" date="2016-11" db="UniProtKB">
        <authorList>
            <consortium name="WormBaseParasite"/>
        </authorList>
    </citation>
    <scope>IDENTIFICATION</scope>
</reference>
<evidence type="ECO:0000313" key="2">
    <source>
        <dbReference type="Proteomes" id="UP000095287"/>
    </source>
</evidence>
<protein>
    <submittedName>
        <fullName evidence="3">Uncharacterized protein</fullName>
    </submittedName>
</protein>
<dbReference type="AlphaFoldDB" id="A0A1I8A611"/>
<feature type="region of interest" description="Disordered" evidence="1">
    <location>
        <begin position="1"/>
        <end position="31"/>
    </location>
</feature>